<evidence type="ECO:0000256" key="2">
    <source>
        <dbReference type="ARBA" id="ARBA00022692"/>
    </source>
</evidence>
<evidence type="ECO:0000256" key="7">
    <source>
        <dbReference type="ARBA" id="ARBA00023180"/>
    </source>
</evidence>
<dbReference type="AlphaFoldDB" id="A0A095B3V9"/>
<accession>A0A095B3V9</accession>
<evidence type="ECO:0000313" key="8">
    <source>
        <dbReference type="EMBL" id="KGB41881.1"/>
    </source>
</evidence>
<dbReference type="InterPro" id="IPR002126">
    <property type="entry name" value="Cadherin-like_dom"/>
</dbReference>
<name>A0A095B3V9_SCHHA</name>
<comment type="subcellular location">
    <subcellularLocation>
        <location evidence="1">Membrane</location>
        <topology evidence="1">Single-pass membrane protein</topology>
    </subcellularLocation>
</comment>
<dbReference type="PROSITE" id="PS50268">
    <property type="entry name" value="CADHERIN_2"/>
    <property type="match status" value="2"/>
</dbReference>
<dbReference type="InterPro" id="IPR015919">
    <property type="entry name" value="Cadherin-like_sf"/>
</dbReference>
<dbReference type="EMBL" id="KL252195">
    <property type="protein sequence ID" value="KGB41881.1"/>
    <property type="molecule type" value="Genomic_DNA"/>
</dbReference>
<gene>
    <name evidence="8" type="ORF">MS3_10435</name>
</gene>
<sequence length="534" mass="60174">MHRNIDIFQVVAFDSGIPSLSTSTNVHIILDDINDCIPNFSQSEYNFTIVEDFMQNYTGPRIIGMVVATDCDIGLNSMLIYSLLDPGLPFEDASFYLNKVLSNFYLVIPPVQQFISVFIISTYRALILSKINFIDSHGLLKTNRIIDRESQSIYQFTVLATDGGVQLENRYLPVNYQIDDYEEEINEVSKHKITSQNKNNIHTSAVTVRILVSDLNDNTPIFVYPNTSVFKVPTILSIQASDRGVPPKSSKIDVQIIITDSPPIGRSLGTLDEYQLANLKSLGLIGITEVDNTGAVELNKLIMMCIVVSTAILCIILIVTIGVFAKRTTCKNIFTSIKQRQSVKMRKTRGKSNVPDVICKDNDDDINQPDELQEEMKNLKEKNSIEFCDVLSHVQYNHYQEMAQKSSLIPKTPNTLANAIKLDHLLQFVKDNNNNNDIVTGDSDLYNNNNNTNEDTFSKSTLTNLHCDNICSPDISISLPSYTKNNFTNDTLFMGHLECNRLITTEIDYYSYSEAINEFLNMSMCKVVTISIYT</sequence>
<dbReference type="GO" id="GO:0005886">
    <property type="term" value="C:plasma membrane"/>
    <property type="evidence" value="ECO:0007669"/>
    <property type="project" value="InterPro"/>
</dbReference>
<proteinExistence type="predicted"/>
<dbReference type="InterPro" id="IPR050174">
    <property type="entry name" value="Protocadherin/Cadherin-CA"/>
</dbReference>
<dbReference type="GO" id="GO:0005509">
    <property type="term" value="F:calcium ion binding"/>
    <property type="evidence" value="ECO:0007669"/>
    <property type="project" value="UniProtKB-UniRule"/>
</dbReference>
<keyword evidence="6" id="KW-0472">Membrane</keyword>
<keyword evidence="7" id="KW-0325">Glycoprotein</keyword>
<protein>
    <submittedName>
        <fullName evidence="8">Protocadherin beta-1</fullName>
    </submittedName>
</protein>
<reference evidence="8" key="1">
    <citation type="journal article" date="2012" name="Nat. Genet.">
        <title>Whole-genome sequence of Schistosoma haematobium.</title>
        <authorList>
            <person name="Young N.D."/>
            <person name="Jex A.R."/>
            <person name="Li B."/>
            <person name="Liu S."/>
            <person name="Yang L."/>
            <person name="Xiong Z."/>
            <person name="Li Y."/>
            <person name="Cantacessi C."/>
            <person name="Hall R.S."/>
            <person name="Xu X."/>
            <person name="Chen F."/>
            <person name="Wu X."/>
            <person name="Zerlotini A."/>
            <person name="Oliveira G."/>
            <person name="Hofmann A."/>
            <person name="Zhang G."/>
            <person name="Fang X."/>
            <person name="Kang Y."/>
            <person name="Campbell B.E."/>
            <person name="Loukas A."/>
            <person name="Ranganathan S."/>
            <person name="Rollinson D."/>
            <person name="Rinaldi G."/>
            <person name="Brindley P.J."/>
            <person name="Yang H."/>
            <person name="Wang J."/>
            <person name="Wang J."/>
            <person name="Gasser R.B."/>
        </authorList>
    </citation>
    <scope>NUCLEOTIDE SEQUENCE [LARGE SCALE GENOMIC DNA]</scope>
</reference>
<dbReference type="PRINTS" id="PR00205">
    <property type="entry name" value="CADHERIN"/>
</dbReference>
<keyword evidence="2" id="KW-0812">Transmembrane</keyword>
<dbReference type="InterPro" id="IPR020894">
    <property type="entry name" value="Cadherin_CS"/>
</dbReference>
<evidence type="ECO:0000256" key="4">
    <source>
        <dbReference type="ARBA" id="ARBA00022837"/>
    </source>
</evidence>
<organism evidence="8">
    <name type="scientific">Schistosoma haematobium</name>
    <name type="common">Blood fluke</name>
    <dbReference type="NCBI Taxonomy" id="6185"/>
    <lineage>
        <taxon>Eukaryota</taxon>
        <taxon>Metazoa</taxon>
        <taxon>Spiralia</taxon>
        <taxon>Lophotrochozoa</taxon>
        <taxon>Platyhelminthes</taxon>
        <taxon>Trematoda</taxon>
        <taxon>Digenea</taxon>
        <taxon>Strigeidida</taxon>
        <taxon>Schistosomatoidea</taxon>
        <taxon>Schistosomatidae</taxon>
        <taxon>Schistosoma</taxon>
    </lineage>
</organism>
<keyword evidence="4" id="KW-0106">Calcium</keyword>
<keyword evidence="3" id="KW-0677">Repeat</keyword>
<evidence type="ECO:0000256" key="6">
    <source>
        <dbReference type="ARBA" id="ARBA00023136"/>
    </source>
</evidence>
<dbReference type="GO" id="GO:0007156">
    <property type="term" value="P:homophilic cell adhesion via plasma membrane adhesion molecules"/>
    <property type="evidence" value="ECO:0007669"/>
    <property type="project" value="InterPro"/>
</dbReference>
<evidence type="ECO:0000256" key="5">
    <source>
        <dbReference type="ARBA" id="ARBA00022989"/>
    </source>
</evidence>
<dbReference type="SMART" id="SM00112">
    <property type="entry name" value="CA"/>
    <property type="match status" value="1"/>
</dbReference>
<dbReference type="PANTHER" id="PTHR24028:SF146">
    <property type="entry name" value="CADHERIN 96CB, ISOFORM D-RELATED"/>
    <property type="match status" value="1"/>
</dbReference>
<dbReference type="SUPFAM" id="SSF49313">
    <property type="entry name" value="Cadherin-like"/>
    <property type="match status" value="1"/>
</dbReference>
<keyword evidence="5" id="KW-1133">Transmembrane helix</keyword>
<dbReference type="CDD" id="cd11304">
    <property type="entry name" value="Cadherin_repeat"/>
    <property type="match status" value="2"/>
</dbReference>
<dbReference type="PANTHER" id="PTHR24028">
    <property type="entry name" value="CADHERIN-87A"/>
    <property type="match status" value="1"/>
</dbReference>
<dbReference type="PROSITE" id="PS00232">
    <property type="entry name" value="CADHERIN_1"/>
    <property type="match status" value="1"/>
</dbReference>
<evidence type="ECO:0000256" key="3">
    <source>
        <dbReference type="ARBA" id="ARBA00022737"/>
    </source>
</evidence>
<evidence type="ECO:0000256" key="1">
    <source>
        <dbReference type="ARBA" id="ARBA00004167"/>
    </source>
</evidence>
<dbReference type="Gene3D" id="2.60.40.60">
    <property type="entry name" value="Cadherins"/>
    <property type="match status" value="2"/>
</dbReference>